<feature type="domain" description="Cwf19-like protein C-terminal" evidence="3">
    <location>
        <begin position="210"/>
        <end position="305"/>
    </location>
</feature>
<keyword evidence="6" id="KW-1185">Reference proteome</keyword>
<dbReference type="Pfam" id="PF04677">
    <property type="entry name" value="CwfJ_C_1"/>
    <property type="match status" value="1"/>
</dbReference>
<feature type="compositionally biased region" description="Basic and acidic residues" evidence="2">
    <location>
        <begin position="52"/>
        <end position="71"/>
    </location>
</feature>
<dbReference type="GO" id="GO:0000398">
    <property type="term" value="P:mRNA splicing, via spliceosome"/>
    <property type="evidence" value="ECO:0007669"/>
    <property type="project" value="TreeGrafter"/>
</dbReference>
<dbReference type="Pfam" id="PF04676">
    <property type="entry name" value="CwfJ_C_2"/>
    <property type="match status" value="1"/>
</dbReference>
<evidence type="ECO:0000259" key="4">
    <source>
        <dbReference type="Pfam" id="PF04677"/>
    </source>
</evidence>
<organism evidence="5 6">
    <name type="scientific">Paramecium sonneborni</name>
    <dbReference type="NCBI Taxonomy" id="65129"/>
    <lineage>
        <taxon>Eukaryota</taxon>
        <taxon>Sar</taxon>
        <taxon>Alveolata</taxon>
        <taxon>Ciliophora</taxon>
        <taxon>Intramacronucleata</taxon>
        <taxon>Oligohymenophorea</taxon>
        <taxon>Peniculida</taxon>
        <taxon>Parameciidae</taxon>
        <taxon>Paramecium</taxon>
    </lineage>
</organism>
<proteinExistence type="inferred from homology"/>
<dbReference type="PANTHER" id="PTHR12072:SF5">
    <property type="entry name" value="CWF19-LIKE PROTEIN 2"/>
    <property type="match status" value="1"/>
</dbReference>
<accession>A0A8S1RFL5</accession>
<evidence type="ECO:0000259" key="3">
    <source>
        <dbReference type="Pfam" id="PF04676"/>
    </source>
</evidence>
<dbReference type="InterPro" id="IPR006768">
    <property type="entry name" value="Cwf19-like_C_dom-1"/>
</dbReference>
<dbReference type="PANTHER" id="PTHR12072">
    <property type="entry name" value="CWF19, CELL CYCLE CONTROL PROTEIN"/>
    <property type="match status" value="1"/>
</dbReference>
<dbReference type="OrthoDB" id="2113965at2759"/>
<dbReference type="InterPro" id="IPR040194">
    <property type="entry name" value="Cwf19-like"/>
</dbReference>
<protein>
    <recommendedName>
        <fullName evidence="7">CWF19-like protein 2</fullName>
    </recommendedName>
</protein>
<dbReference type="Proteomes" id="UP000692954">
    <property type="component" value="Unassembled WGS sequence"/>
</dbReference>
<comment type="caution">
    <text evidence="5">The sequence shown here is derived from an EMBL/GenBank/DDBJ whole genome shotgun (WGS) entry which is preliminary data.</text>
</comment>
<sequence length="311" mass="36876">MLKGVKVRKVYEDEIDEPAREKKVKILESQFHKQKIREKGQQFDDIDEDEEKSDRQKTKEERNKENQKKGEMLFQQRQLQKAISECEFCLSNEKLSQYYILSQSSNVMLVLPKQRFYNSYTHLLIVPMEHALSIRDVEDDTYEEIRNFQKCLIGAFDKANMECIFYENAFKFKYVPHAIIECVAIPYKISKEANINLYFKQGMDELDGFWSTHKKIIEIHKNKGGIRKQIPKGFPYFYVDFSLKSGYAHVIENENNFSSNFAREILASILSVEKSNVLSPKVRTEQEAKQENDQFQLIWKQYDWTLALTRQ</sequence>
<dbReference type="AlphaFoldDB" id="A0A8S1RFL5"/>
<feature type="domain" description="Cwf19-like C-terminal" evidence="4">
    <location>
        <begin position="76"/>
        <end position="195"/>
    </location>
</feature>
<dbReference type="InterPro" id="IPR006767">
    <property type="entry name" value="Cwf19-like_C_dom-2"/>
</dbReference>
<feature type="region of interest" description="Disordered" evidence="2">
    <location>
        <begin position="34"/>
        <end position="71"/>
    </location>
</feature>
<evidence type="ECO:0000313" key="6">
    <source>
        <dbReference type="Proteomes" id="UP000692954"/>
    </source>
</evidence>
<dbReference type="GO" id="GO:0071014">
    <property type="term" value="C:post-mRNA release spliceosomal complex"/>
    <property type="evidence" value="ECO:0007669"/>
    <property type="project" value="TreeGrafter"/>
</dbReference>
<gene>
    <name evidence="5" type="ORF">PSON_ATCC_30995.1.T1620011</name>
</gene>
<evidence type="ECO:0008006" key="7">
    <source>
        <dbReference type="Google" id="ProtNLM"/>
    </source>
</evidence>
<dbReference type="EMBL" id="CAJJDN010000162">
    <property type="protein sequence ID" value="CAD8125749.1"/>
    <property type="molecule type" value="Genomic_DNA"/>
</dbReference>
<reference evidence="5" key="1">
    <citation type="submission" date="2021-01" db="EMBL/GenBank/DDBJ databases">
        <authorList>
            <consortium name="Genoscope - CEA"/>
            <person name="William W."/>
        </authorList>
    </citation>
    <scope>NUCLEOTIDE SEQUENCE</scope>
</reference>
<evidence type="ECO:0000256" key="1">
    <source>
        <dbReference type="ARBA" id="ARBA00006795"/>
    </source>
</evidence>
<evidence type="ECO:0000256" key="2">
    <source>
        <dbReference type="SAM" id="MobiDB-lite"/>
    </source>
</evidence>
<comment type="similarity">
    <text evidence="1">Belongs to the CWF19 family.</text>
</comment>
<evidence type="ECO:0000313" key="5">
    <source>
        <dbReference type="EMBL" id="CAD8125749.1"/>
    </source>
</evidence>
<name>A0A8S1RFL5_9CILI</name>